<reference evidence="2 3" key="1">
    <citation type="journal article" date="2019" name="Int. J. Syst. Evol. Microbiol.">
        <title>The Global Catalogue of Microorganisms (GCM) 10K type strain sequencing project: providing services to taxonomists for standard genome sequencing and annotation.</title>
        <authorList>
            <consortium name="The Broad Institute Genomics Platform"/>
            <consortium name="The Broad Institute Genome Sequencing Center for Infectious Disease"/>
            <person name="Wu L."/>
            <person name="Ma J."/>
        </authorList>
    </citation>
    <scope>NUCLEOTIDE SEQUENCE [LARGE SCALE GENOMIC DNA]</scope>
    <source>
        <strain evidence="2 3">JCM 12696</strain>
    </source>
</reference>
<dbReference type="Proteomes" id="UP001501371">
    <property type="component" value="Unassembled WGS sequence"/>
</dbReference>
<gene>
    <name evidence="2" type="ORF">GCM10009654_16020</name>
</gene>
<evidence type="ECO:0000313" key="2">
    <source>
        <dbReference type="EMBL" id="GAA1160498.1"/>
    </source>
</evidence>
<evidence type="ECO:0000256" key="1">
    <source>
        <dbReference type="SAM" id="MobiDB-lite"/>
    </source>
</evidence>
<protein>
    <submittedName>
        <fullName evidence="2">Uncharacterized protein</fullName>
    </submittedName>
</protein>
<name>A0ABN1UPB5_9ACTN</name>
<comment type="caution">
    <text evidence="2">The sequence shown here is derived from an EMBL/GenBank/DDBJ whole genome shotgun (WGS) entry which is preliminary data.</text>
</comment>
<sequence>MHVDLSLSEDGRRTTAELTRGLKVSAASASVAVNRRGSARALPGDDLDDNAQPAFIRR</sequence>
<organism evidence="2 3">
    <name type="scientific">Streptomyces hebeiensis</name>
    <dbReference type="NCBI Taxonomy" id="229486"/>
    <lineage>
        <taxon>Bacteria</taxon>
        <taxon>Bacillati</taxon>
        <taxon>Actinomycetota</taxon>
        <taxon>Actinomycetes</taxon>
        <taxon>Kitasatosporales</taxon>
        <taxon>Streptomycetaceae</taxon>
        <taxon>Streptomyces</taxon>
    </lineage>
</organism>
<accession>A0ABN1UPB5</accession>
<feature type="region of interest" description="Disordered" evidence="1">
    <location>
        <begin position="37"/>
        <end position="58"/>
    </location>
</feature>
<dbReference type="EMBL" id="BAAAKV010000010">
    <property type="protein sequence ID" value="GAA1160498.1"/>
    <property type="molecule type" value="Genomic_DNA"/>
</dbReference>
<keyword evidence="3" id="KW-1185">Reference proteome</keyword>
<proteinExistence type="predicted"/>
<evidence type="ECO:0000313" key="3">
    <source>
        <dbReference type="Proteomes" id="UP001501371"/>
    </source>
</evidence>